<protein>
    <recommendedName>
        <fullName evidence="3">Glucose-methanol-choline oxidoreductase C-terminal domain-containing protein</fullName>
    </recommendedName>
</protein>
<dbReference type="RefSeq" id="XP_066714821.1">
    <property type="nucleotide sequence ID" value="XM_066859334.1"/>
</dbReference>
<dbReference type="Gene3D" id="3.50.50.60">
    <property type="entry name" value="FAD/NAD(P)-binding domain"/>
    <property type="match status" value="1"/>
</dbReference>
<dbReference type="Pfam" id="PF05199">
    <property type="entry name" value="GMC_oxred_C"/>
    <property type="match status" value="1"/>
</dbReference>
<dbReference type="Proteomes" id="UP001480595">
    <property type="component" value="Unassembled WGS sequence"/>
</dbReference>
<organism evidence="4 5">
    <name type="scientific">Apiospora phragmitis</name>
    <dbReference type="NCBI Taxonomy" id="2905665"/>
    <lineage>
        <taxon>Eukaryota</taxon>
        <taxon>Fungi</taxon>
        <taxon>Dikarya</taxon>
        <taxon>Ascomycota</taxon>
        <taxon>Pezizomycotina</taxon>
        <taxon>Sordariomycetes</taxon>
        <taxon>Xylariomycetidae</taxon>
        <taxon>Amphisphaeriales</taxon>
        <taxon>Apiosporaceae</taxon>
        <taxon>Apiospora</taxon>
    </lineage>
</organism>
<dbReference type="Gene3D" id="3.30.560.10">
    <property type="entry name" value="Glucose Oxidase, domain 3"/>
    <property type="match status" value="1"/>
</dbReference>
<feature type="domain" description="Glucose-methanol-choline oxidoreductase C-terminal" evidence="3">
    <location>
        <begin position="63"/>
        <end position="128"/>
    </location>
</feature>
<name>A0ABR1URK2_9PEZI</name>
<dbReference type="PANTHER" id="PTHR11552:SF123">
    <property type="entry name" value="GMC OXIDOREDUCTASE (AFU_ORTHOLOGUE AFUA_2G01770)-RELATED"/>
    <property type="match status" value="1"/>
</dbReference>
<sequence>MTRTVYISEFLRVTGIFGQEFQSRKYHRKTENQPRSSSGRRRRPRQQQQHNSAGGLVPLIADASAEVLEDRIQCTGLAHVHPGGTAAMGKVVDSEGKVLGVRGLRVADASIVPIPLGGHPQATLYAMAEQLAAFILGEYNP</sequence>
<evidence type="ECO:0000256" key="2">
    <source>
        <dbReference type="SAM" id="MobiDB-lite"/>
    </source>
</evidence>
<dbReference type="PANTHER" id="PTHR11552">
    <property type="entry name" value="GLUCOSE-METHANOL-CHOLINE GMC OXIDOREDUCTASE"/>
    <property type="match status" value="1"/>
</dbReference>
<evidence type="ECO:0000259" key="3">
    <source>
        <dbReference type="Pfam" id="PF05199"/>
    </source>
</evidence>
<reference evidence="4 5" key="1">
    <citation type="submission" date="2023-01" db="EMBL/GenBank/DDBJ databases">
        <title>Analysis of 21 Apiospora genomes using comparative genomics revels a genus with tremendous synthesis potential of carbohydrate active enzymes and secondary metabolites.</title>
        <authorList>
            <person name="Sorensen T."/>
        </authorList>
    </citation>
    <scope>NUCLEOTIDE SEQUENCE [LARGE SCALE GENOMIC DNA]</scope>
    <source>
        <strain evidence="4 5">CBS 135458</strain>
    </source>
</reference>
<dbReference type="InterPro" id="IPR036188">
    <property type="entry name" value="FAD/NAD-bd_sf"/>
</dbReference>
<dbReference type="InterPro" id="IPR012132">
    <property type="entry name" value="GMC_OxRdtase"/>
</dbReference>
<proteinExistence type="inferred from homology"/>
<dbReference type="InterPro" id="IPR007867">
    <property type="entry name" value="GMC_OxRtase_C"/>
</dbReference>
<feature type="region of interest" description="Disordered" evidence="2">
    <location>
        <begin position="24"/>
        <end position="56"/>
    </location>
</feature>
<gene>
    <name evidence="4" type="ORF">PG994_007925</name>
</gene>
<comment type="caution">
    <text evidence="4">The sequence shown here is derived from an EMBL/GenBank/DDBJ whole genome shotgun (WGS) entry which is preliminary data.</text>
</comment>
<comment type="similarity">
    <text evidence="1">Belongs to the GMC oxidoreductase family.</text>
</comment>
<keyword evidence="5" id="KW-1185">Reference proteome</keyword>
<dbReference type="EMBL" id="JAQQWL010000008">
    <property type="protein sequence ID" value="KAK8061559.1"/>
    <property type="molecule type" value="Genomic_DNA"/>
</dbReference>
<evidence type="ECO:0000313" key="5">
    <source>
        <dbReference type="Proteomes" id="UP001480595"/>
    </source>
</evidence>
<evidence type="ECO:0000256" key="1">
    <source>
        <dbReference type="ARBA" id="ARBA00010790"/>
    </source>
</evidence>
<dbReference type="GeneID" id="92092397"/>
<evidence type="ECO:0000313" key="4">
    <source>
        <dbReference type="EMBL" id="KAK8061559.1"/>
    </source>
</evidence>
<dbReference type="SUPFAM" id="SSF51905">
    <property type="entry name" value="FAD/NAD(P)-binding domain"/>
    <property type="match status" value="1"/>
</dbReference>
<accession>A0ABR1URK2</accession>